<name>A0A5E4M2L6_9HEMI</name>
<reference evidence="2 3" key="1">
    <citation type="submission" date="2019-08" db="EMBL/GenBank/DDBJ databases">
        <authorList>
            <person name="Alioto T."/>
            <person name="Alioto T."/>
            <person name="Gomez Garrido J."/>
        </authorList>
    </citation>
    <scope>NUCLEOTIDE SEQUENCE [LARGE SCALE GENOMIC DNA]</scope>
</reference>
<proteinExistence type="predicted"/>
<gene>
    <name evidence="2" type="ORF">CINCED_3A010603</name>
</gene>
<sequence length="51" mass="5875">MANEQAENIAFVQLIESHPCLYDITSSNYTRQDIKEKAWNDISKKTNNSSK</sequence>
<dbReference type="Pfam" id="PF10545">
    <property type="entry name" value="MADF_DNA_bdg"/>
    <property type="match status" value="1"/>
</dbReference>
<dbReference type="PROSITE" id="PS51029">
    <property type="entry name" value="MADF"/>
    <property type="match status" value="1"/>
</dbReference>
<protein>
    <submittedName>
        <fullName evidence="2">MADF domain</fullName>
    </submittedName>
</protein>
<accession>A0A5E4M2L6</accession>
<keyword evidence="3" id="KW-1185">Reference proteome</keyword>
<dbReference type="Proteomes" id="UP000325440">
    <property type="component" value="Unassembled WGS sequence"/>
</dbReference>
<dbReference type="InterPro" id="IPR006578">
    <property type="entry name" value="MADF-dom"/>
</dbReference>
<feature type="domain" description="MADF" evidence="1">
    <location>
        <begin position="10"/>
        <end position="51"/>
    </location>
</feature>
<organism evidence="2 3">
    <name type="scientific">Cinara cedri</name>
    <dbReference type="NCBI Taxonomy" id="506608"/>
    <lineage>
        <taxon>Eukaryota</taxon>
        <taxon>Metazoa</taxon>
        <taxon>Ecdysozoa</taxon>
        <taxon>Arthropoda</taxon>
        <taxon>Hexapoda</taxon>
        <taxon>Insecta</taxon>
        <taxon>Pterygota</taxon>
        <taxon>Neoptera</taxon>
        <taxon>Paraneoptera</taxon>
        <taxon>Hemiptera</taxon>
        <taxon>Sternorrhyncha</taxon>
        <taxon>Aphidomorpha</taxon>
        <taxon>Aphidoidea</taxon>
        <taxon>Aphididae</taxon>
        <taxon>Lachninae</taxon>
        <taxon>Cinara</taxon>
    </lineage>
</organism>
<evidence type="ECO:0000313" key="2">
    <source>
        <dbReference type="EMBL" id="VVC26104.1"/>
    </source>
</evidence>
<dbReference type="OrthoDB" id="8180805at2759"/>
<dbReference type="AlphaFoldDB" id="A0A5E4M2L6"/>
<evidence type="ECO:0000313" key="3">
    <source>
        <dbReference type="Proteomes" id="UP000325440"/>
    </source>
</evidence>
<evidence type="ECO:0000259" key="1">
    <source>
        <dbReference type="PROSITE" id="PS51029"/>
    </source>
</evidence>
<dbReference type="EMBL" id="CABPRJ010000025">
    <property type="protein sequence ID" value="VVC26104.1"/>
    <property type="molecule type" value="Genomic_DNA"/>
</dbReference>